<accession>A0A6A6QKZ0</accession>
<feature type="transmembrane region" description="Helical" evidence="6">
    <location>
        <begin position="88"/>
        <end position="109"/>
    </location>
</feature>
<feature type="transmembrane region" description="Helical" evidence="6">
    <location>
        <begin position="6"/>
        <end position="27"/>
    </location>
</feature>
<dbReference type="Pfam" id="PF20684">
    <property type="entry name" value="Fung_rhodopsin"/>
    <property type="match status" value="1"/>
</dbReference>
<dbReference type="Proteomes" id="UP000799750">
    <property type="component" value="Unassembled WGS sequence"/>
</dbReference>
<dbReference type="InterPro" id="IPR049326">
    <property type="entry name" value="Rhodopsin_dom_fungi"/>
</dbReference>
<dbReference type="AlphaFoldDB" id="A0A6A6QKZ0"/>
<feature type="non-terminal residue" evidence="8">
    <location>
        <position position="1"/>
    </location>
</feature>
<evidence type="ECO:0000256" key="6">
    <source>
        <dbReference type="SAM" id="Phobius"/>
    </source>
</evidence>
<feature type="transmembrane region" description="Helical" evidence="6">
    <location>
        <begin position="169"/>
        <end position="192"/>
    </location>
</feature>
<reference evidence="8" key="1">
    <citation type="journal article" date="2020" name="Stud. Mycol.">
        <title>101 Dothideomycetes genomes: a test case for predicting lifestyles and emergence of pathogens.</title>
        <authorList>
            <person name="Haridas S."/>
            <person name="Albert R."/>
            <person name="Binder M."/>
            <person name="Bloem J."/>
            <person name="Labutti K."/>
            <person name="Salamov A."/>
            <person name="Andreopoulos B."/>
            <person name="Baker S."/>
            <person name="Barry K."/>
            <person name="Bills G."/>
            <person name="Bluhm B."/>
            <person name="Cannon C."/>
            <person name="Castanera R."/>
            <person name="Culley D."/>
            <person name="Daum C."/>
            <person name="Ezra D."/>
            <person name="Gonzalez J."/>
            <person name="Henrissat B."/>
            <person name="Kuo A."/>
            <person name="Liang C."/>
            <person name="Lipzen A."/>
            <person name="Lutzoni F."/>
            <person name="Magnuson J."/>
            <person name="Mondo S."/>
            <person name="Nolan M."/>
            <person name="Ohm R."/>
            <person name="Pangilinan J."/>
            <person name="Park H.-J."/>
            <person name="Ramirez L."/>
            <person name="Alfaro M."/>
            <person name="Sun H."/>
            <person name="Tritt A."/>
            <person name="Yoshinaga Y."/>
            <person name="Zwiers L.-H."/>
            <person name="Turgeon B."/>
            <person name="Goodwin S."/>
            <person name="Spatafora J."/>
            <person name="Crous P."/>
            <person name="Grigoriev I."/>
        </authorList>
    </citation>
    <scope>NUCLEOTIDE SEQUENCE</scope>
    <source>
        <strain evidence="8">CBS 269.34</strain>
    </source>
</reference>
<feature type="transmembrane region" description="Helical" evidence="6">
    <location>
        <begin position="204"/>
        <end position="222"/>
    </location>
</feature>
<feature type="domain" description="Rhodopsin" evidence="7">
    <location>
        <begin position="23"/>
        <end position="267"/>
    </location>
</feature>
<evidence type="ECO:0000256" key="3">
    <source>
        <dbReference type="ARBA" id="ARBA00022989"/>
    </source>
</evidence>
<dbReference type="InterPro" id="IPR052337">
    <property type="entry name" value="SAT4-like"/>
</dbReference>
<feature type="non-terminal residue" evidence="8">
    <location>
        <position position="267"/>
    </location>
</feature>
<dbReference type="OrthoDB" id="3936451at2759"/>
<feature type="transmembrane region" description="Helical" evidence="6">
    <location>
        <begin position="116"/>
        <end position="138"/>
    </location>
</feature>
<evidence type="ECO:0000256" key="4">
    <source>
        <dbReference type="ARBA" id="ARBA00023136"/>
    </source>
</evidence>
<evidence type="ECO:0000313" key="8">
    <source>
        <dbReference type="EMBL" id="KAF2492734.1"/>
    </source>
</evidence>
<protein>
    <recommendedName>
        <fullName evidence="7">Rhodopsin domain-containing protein</fullName>
    </recommendedName>
</protein>
<evidence type="ECO:0000256" key="1">
    <source>
        <dbReference type="ARBA" id="ARBA00004141"/>
    </source>
</evidence>
<feature type="transmembrane region" description="Helical" evidence="6">
    <location>
        <begin position="39"/>
        <end position="57"/>
    </location>
</feature>
<sequence>NRGPQLTAVTSLFLSLAWLSMMLRTYVRVRMLRSFGLDDWLAVAALVLFTIYTSFVFESIKHGVTKHVSDLSPSQVEQVIKDFYINDIFFFSTTALVKLSVSALLLRIAVKRYQRYIIYSQVVVTVLFTVVTTVLMMFSCRPIEYFWTRYNPLHTTNGTCIVDGTGVTIILYVYVGHAVIADFTFAILPWYIIRGSSLTPRDKVSIIAVLGMGMLAGIAAAVRTPYVHHIETSGDITYAVADVSIWGTIEPGLGLFAASVGTLRPLF</sequence>
<keyword evidence="4 6" id="KW-0472">Membrane</keyword>
<keyword evidence="9" id="KW-1185">Reference proteome</keyword>
<evidence type="ECO:0000313" key="9">
    <source>
        <dbReference type="Proteomes" id="UP000799750"/>
    </source>
</evidence>
<comment type="similarity">
    <text evidence="5">Belongs to the SAT4 family.</text>
</comment>
<gene>
    <name evidence="8" type="ORF">BU16DRAFT_421628</name>
</gene>
<keyword evidence="2 6" id="KW-0812">Transmembrane</keyword>
<dbReference type="PANTHER" id="PTHR33048">
    <property type="entry name" value="PTH11-LIKE INTEGRAL MEMBRANE PROTEIN (AFU_ORTHOLOGUE AFUA_5G11245)"/>
    <property type="match status" value="1"/>
</dbReference>
<dbReference type="GO" id="GO:0016020">
    <property type="term" value="C:membrane"/>
    <property type="evidence" value="ECO:0007669"/>
    <property type="project" value="UniProtKB-SubCell"/>
</dbReference>
<dbReference type="EMBL" id="MU004193">
    <property type="protein sequence ID" value="KAF2492734.1"/>
    <property type="molecule type" value="Genomic_DNA"/>
</dbReference>
<dbReference type="PANTHER" id="PTHR33048:SF96">
    <property type="entry name" value="INTEGRAL MEMBRANE PROTEIN"/>
    <property type="match status" value="1"/>
</dbReference>
<comment type="subcellular location">
    <subcellularLocation>
        <location evidence="1">Membrane</location>
        <topology evidence="1">Multi-pass membrane protein</topology>
    </subcellularLocation>
</comment>
<evidence type="ECO:0000259" key="7">
    <source>
        <dbReference type="Pfam" id="PF20684"/>
    </source>
</evidence>
<evidence type="ECO:0000256" key="5">
    <source>
        <dbReference type="ARBA" id="ARBA00038359"/>
    </source>
</evidence>
<keyword evidence="3 6" id="KW-1133">Transmembrane helix</keyword>
<evidence type="ECO:0000256" key="2">
    <source>
        <dbReference type="ARBA" id="ARBA00022692"/>
    </source>
</evidence>
<name>A0A6A6QKZ0_9PEZI</name>
<organism evidence="8 9">
    <name type="scientific">Lophium mytilinum</name>
    <dbReference type="NCBI Taxonomy" id="390894"/>
    <lineage>
        <taxon>Eukaryota</taxon>
        <taxon>Fungi</taxon>
        <taxon>Dikarya</taxon>
        <taxon>Ascomycota</taxon>
        <taxon>Pezizomycotina</taxon>
        <taxon>Dothideomycetes</taxon>
        <taxon>Pleosporomycetidae</taxon>
        <taxon>Mytilinidiales</taxon>
        <taxon>Mytilinidiaceae</taxon>
        <taxon>Lophium</taxon>
    </lineage>
</organism>
<proteinExistence type="inferred from homology"/>